<protein>
    <recommendedName>
        <fullName evidence="7">Tagatose-6-phosphate kinase</fullName>
        <ecNumber evidence="7">2.7.1.144</ecNumber>
    </recommendedName>
</protein>
<reference evidence="11" key="1">
    <citation type="submission" date="2015-07" db="EMBL/GenBank/DDBJ databases">
        <title>Genome sequencing project for genomic taxonomy and phylogenomics of Bacillus-like bacteria.</title>
        <authorList>
            <person name="Liu B."/>
            <person name="Wang J."/>
            <person name="Zhu Y."/>
            <person name="Liu G."/>
            <person name="Chen Q."/>
            <person name="Chen Z."/>
            <person name="Lan J."/>
            <person name="Che J."/>
            <person name="Ge C."/>
            <person name="Shi H."/>
            <person name="Pan Z."/>
            <person name="Liu X."/>
        </authorList>
    </citation>
    <scope>NUCLEOTIDE SEQUENCE [LARGE SCALE GENOMIC DNA]</scope>
    <source>
        <strain evidence="11">FJAT-27997</strain>
    </source>
</reference>
<dbReference type="CDD" id="cd01164">
    <property type="entry name" value="FruK_PfkB_like"/>
    <property type="match status" value="1"/>
</dbReference>
<comment type="pathway">
    <text evidence="7">Carbohydrate metabolism; D-tagatose 6-phosphate degradation; D-glyceraldehyde 3-phosphate and glycerone phosphate from D-tagatose 6-phosphate: step 1/2.</text>
</comment>
<evidence type="ECO:0000313" key="11">
    <source>
        <dbReference type="Proteomes" id="UP000037146"/>
    </source>
</evidence>
<dbReference type="InterPro" id="IPR011611">
    <property type="entry name" value="PfkB_dom"/>
</dbReference>
<comment type="similarity">
    <text evidence="7">Belongs to the carbohydrate kinase PfkB family. LacC subfamily.</text>
</comment>
<evidence type="ECO:0000256" key="6">
    <source>
        <dbReference type="ARBA" id="ARBA00047745"/>
    </source>
</evidence>
<comment type="similarity">
    <text evidence="1">Belongs to the carbohydrate kinase pfkB family.</text>
</comment>
<keyword evidence="3 7" id="KW-0547">Nucleotide-binding</keyword>
<keyword evidence="11" id="KW-1185">Reference proteome</keyword>
<proteinExistence type="inferred from homology"/>
<dbReference type="AlphaFoldDB" id="A0A0K9GUT2"/>
<comment type="catalytic activity">
    <reaction evidence="7">
        <text>D-tagatofuranose 6-phosphate + ATP = D-tagatofuranose 1,6-bisphosphate + ADP + H(+)</text>
        <dbReference type="Rhea" id="RHEA:12420"/>
        <dbReference type="ChEBI" id="CHEBI:15378"/>
        <dbReference type="ChEBI" id="CHEBI:30616"/>
        <dbReference type="ChEBI" id="CHEBI:58694"/>
        <dbReference type="ChEBI" id="CHEBI:58695"/>
        <dbReference type="ChEBI" id="CHEBI:456216"/>
        <dbReference type="EC" id="2.7.1.144"/>
    </reaction>
</comment>
<dbReference type="EMBL" id="LFZW01000001">
    <property type="protein sequence ID" value="KMY50449.1"/>
    <property type="molecule type" value="Genomic_DNA"/>
</dbReference>
<dbReference type="GO" id="GO:0005829">
    <property type="term" value="C:cytosol"/>
    <property type="evidence" value="ECO:0007669"/>
    <property type="project" value="TreeGrafter"/>
</dbReference>
<dbReference type="Pfam" id="PF00294">
    <property type="entry name" value="PfkB"/>
    <property type="match status" value="1"/>
</dbReference>
<evidence type="ECO:0000256" key="7">
    <source>
        <dbReference type="PIRNR" id="PIRNR000535"/>
    </source>
</evidence>
<dbReference type="NCBIfam" id="TIGR03168">
    <property type="entry name" value="1-PFK"/>
    <property type="match status" value="1"/>
</dbReference>
<feature type="domain" description="Carbohydrate kinase PfkB" evidence="9">
    <location>
        <begin position="7"/>
        <end position="282"/>
    </location>
</feature>
<accession>A0A0K9GUT2</accession>
<dbReference type="PATRIC" id="fig|1679170.3.peg.3160"/>
<evidence type="ECO:0000256" key="3">
    <source>
        <dbReference type="ARBA" id="ARBA00022741"/>
    </source>
</evidence>
<dbReference type="Gene3D" id="3.40.1190.20">
    <property type="match status" value="1"/>
</dbReference>
<dbReference type="InterPro" id="IPR002173">
    <property type="entry name" value="Carboh/pur_kinase_PfkB_CS"/>
</dbReference>
<dbReference type="GO" id="GO:0005524">
    <property type="term" value="F:ATP binding"/>
    <property type="evidence" value="ECO:0007669"/>
    <property type="project" value="UniProtKB-UniRule"/>
</dbReference>
<evidence type="ECO:0000256" key="8">
    <source>
        <dbReference type="RuleBase" id="RU369061"/>
    </source>
</evidence>
<evidence type="ECO:0000256" key="2">
    <source>
        <dbReference type="ARBA" id="ARBA00022679"/>
    </source>
</evidence>
<evidence type="ECO:0000313" key="10">
    <source>
        <dbReference type="EMBL" id="KMY50449.1"/>
    </source>
</evidence>
<dbReference type="PANTHER" id="PTHR46566:SF1">
    <property type="entry name" value="1-PHOSPHOFRUCTOKINASE"/>
    <property type="match status" value="1"/>
</dbReference>
<dbReference type="UniPathway" id="UPA00704">
    <property type="reaction ID" value="UER00715"/>
</dbReference>
<evidence type="ECO:0000256" key="5">
    <source>
        <dbReference type="ARBA" id="ARBA00022840"/>
    </source>
</evidence>
<dbReference type="OrthoDB" id="9801219at2"/>
<dbReference type="PIRSF" id="PIRSF000535">
    <property type="entry name" value="1PFK/6PFK/LacC"/>
    <property type="match status" value="1"/>
</dbReference>
<dbReference type="SUPFAM" id="SSF53613">
    <property type="entry name" value="Ribokinase-like"/>
    <property type="match status" value="1"/>
</dbReference>
<comment type="catalytic activity">
    <reaction evidence="6 8">
        <text>beta-D-fructose 1-phosphate + ATP = beta-D-fructose 1,6-bisphosphate + ADP + H(+)</text>
        <dbReference type="Rhea" id="RHEA:14213"/>
        <dbReference type="ChEBI" id="CHEBI:15378"/>
        <dbReference type="ChEBI" id="CHEBI:30616"/>
        <dbReference type="ChEBI" id="CHEBI:32966"/>
        <dbReference type="ChEBI" id="CHEBI:138881"/>
        <dbReference type="ChEBI" id="CHEBI:456216"/>
        <dbReference type="EC" id="2.7.1.56"/>
    </reaction>
</comment>
<dbReference type="GO" id="GO:0008662">
    <property type="term" value="F:1-phosphofructokinase activity"/>
    <property type="evidence" value="ECO:0007669"/>
    <property type="project" value="UniProtKB-UniRule"/>
</dbReference>
<dbReference type="FunFam" id="3.40.1190.20:FF:000001">
    <property type="entry name" value="Phosphofructokinase"/>
    <property type="match status" value="1"/>
</dbReference>
<dbReference type="PROSITE" id="PS00584">
    <property type="entry name" value="PFKB_KINASES_2"/>
    <property type="match status" value="1"/>
</dbReference>
<evidence type="ECO:0000256" key="4">
    <source>
        <dbReference type="ARBA" id="ARBA00022777"/>
    </source>
</evidence>
<dbReference type="InterPro" id="IPR017583">
    <property type="entry name" value="Tagatose/fructose_Pkinase"/>
</dbReference>
<evidence type="ECO:0000256" key="1">
    <source>
        <dbReference type="ARBA" id="ARBA00005380"/>
    </source>
</evidence>
<dbReference type="PANTHER" id="PTHR46566">
    <property type="entry name" value="1-PHOSPHOFRUCTOKINASE-RELATED"/>
    <property type="match status" value="1"/>
</dbReference>
<keyword evidence="4 8" id="KW-0418">Kinase</keyword>
<dbReference type="EC" id="2.7.1.144" evidence="7"/>
<dbReference type="GO" id="GO:0005988">
    <property type="term" value="P:lactose metabolic process"/>
    <property type="evidence" value="ECO:0007669"/>
    <property type="project" value="UniProtKB-KW"/>
</dbReference>
<name>A0A0K9GUT2_9BACI</name>
<dbReference type="GO" id="GO:0044281">
    <property type="term" value="P:small molecule metabolic process"/>
    <property type="evidence" value="ECO:0007669"/>
    <property type="project" value="UniProtKB-ARBA"/>
</dbReference>
<gene>
    <name evidence="10" type="ORF">AC625_13850</name>
</gene>
<dbReference type="NCBIfam" id="TIGR03828">
    <property type="entry name" value="pfkB"/>
    <property type="match status" value="1"/>
</dbReference>
<dbReference type="GO" id="GO:0009024">
    <property type="term" value="F:tagatose-6-phosphate kinase activity"/>
    <property type="evidence" value="ECO:0007669"/>
    <property type="project" value="UniProtKB-EC"/>
</dbReference>
<keyword evidence="2 7" id="KW-0808">Transferase</keyword>
<dbReference type="GO" id="GO:2001059">
    <property type="term" value="P:D-tagatose 6-phosphate catabolic process"/>
    <property type="evidence" value="ECO:0007669"/>
    <property type="project" value="UniProtKB-UniPathway"/>
</dbReference>
<dbReference type="RefSeq" id="WP_049681803.1">
    <property type="nucleotide sequence ID" value="NZ_LFZW01000001.1"/>
</dbReference>
<dbReference type="STRING" id="1679170.AC625_13850"/>
<comment type="caution">
    <text evidence="10">The sequence shown here is derived from an EMBL/GenBank/DDBJ whole genome shotgun (WGS) entry which is preliminary data.</text>
</comment>
<dbReference type="InterPro" id="IPR029056">
    <property type="entry name" value="Ribokinase-like"/>
</dbReference>
<keyword evidence="7" id="KW-0423">Lactose metabolism</keyword>
<organism evidence="10 11">
    <name type="scientific">Peribacillus loiseleuriae</name>
    <dbReference type="NCBI Taxonomy" id="1679170"/>
    <lineage>
        <taxon>Bacteria</taxon>
        <taxon>Bacillati</taxon>
        <taxon>Bacillota</taxon>
        <taxon>Bacilli</taxon>
        <taxon>Bacillales</taxon>
        <taxon>Bacillaceae</taxon>
        <taxon>Peribacillus</taxon>
    </lineage>
</organism>
<dbReference type="GO" id="GO:0016052">
    <property type="term" value="P:carbohydrate catabolic process"/>
    <property type="evidence" value="ECO:0007669"/>
    <property type="project" value="UniProtKB-ARBA"/>
</dbReference>
<dbReference type="Proteomes" id="UP000037146">
    <property type="component" value="Unassembled WGS sequence"/>
</dbReference>
<dbReference type="InterPro" id="IPR022463">
    <property type="entry name" value="1-PFruKinase"/>
</dbReference>
<sequence length="309" mass="33263">MIYTVTLNPSIDYIVEVDQFKVNQLNRTKRDTKFPGGKGINVSRVLNRINVDSIALGFLGGFTGSFIQDFLKGEQIQTDFIEVSEDTRINVKLKSDSETEINGLGPSISSLQYEQILEKIKQLKSGDTIILAGNVAPNMPSDFYETVSKECGNKGIDVIVDTSGPSLLNVLKHKPFLIKPNHHELGEIFETEVHTIEEAALYGKKLVALGAKHVIVSMAGDGAVLCTSDKIYTANVPKGNVVNSVGAGDSLVAGFVGTYKKTGNLLESFKFSIASGSATAFSADLCQKADIERLVSQIEVSEITGGVKG</sequence>
<evidence type="ECO:0000259" key="9">
    <source>
        <dbReference type="Pfam" id="PF00294"/>
    </source>
</evidence>
<comment type="function">
    <text evidence="8">Catalyzes the ATP-dependent phosphorylation of fructose-l-phosphate to fructose-l,6-bisphosphate.</text>
</comment>
<keyword evidence="5 7" id="KW-0067">ATP-binding</keyword>